<name>A0A1H7NLF1_9RHOB</name>
<accession>A0A1H7NLF1</accession>
<organism evidence="1 2">
    <name type="scientific">Roseovarius azorensis</name>
    <dbReference type="NCBI Taxonomy" id="1287727"/>
    <lineage>
        <taxon>Bacteria</taxon>
        <taxon>Pseudomonadati</taxon>
        <taxon>Pseudomonadota</taxon>
        <taxon>Alphaproteobacteria</taxon>
        <taxon>Rhodobacterales</taxon>
        <taxon>Roseobacteraceae</taxon>
        <taxon>Roseovarius</taxon>
    </lineage>
</organism>
<dbReference type="Pfam" id="PF10649">
    <property type="entry name" value="DUF2478"/>
    <property type="match status" value="1"/>
</dbReference>
<dbReference type="Proteomes" id="UP000199582">
    <property type="component" value="Unassembled WGS sequence"/>
</dbReference>
<gene>
    <name evidence="1" type="ORF">SAMN05443999_104164</name>
</gene>
<evidence type="ECO:0000313" key="2">
    <source>
        <dbReference type="Proteomes" id="UP000199582"/>
    </source>
</evidence>
<evidence type="ECO:0000313" key="1">
    <source>
        <dbReference type="EMBL" id="SEL23818.1"/>
    </source>
</evidence>
<dbReference type="EMBL" id="FOAG01000004">
    <property type="protein sequence ID" value="SEL23818.1"/>
    <property type="molecule type" value="Genomic_DNA"/>
</dbReference>
<dbReference type="AlphaFoldDB" id="A0A1H7NLF1"/>
<dbReference type="Gene3D" id="3.40.50.300">
    <property type="entry name" value="P-loop containing nucleotide triphosphate hydrolases"/>
    <property type="match status" value="1"/>
</dbReference>
<dbReference type="RefSeq" id="WP_093034782.1">
    <property type="nucleotide sequence ID" value="NZ_FOAG01000004.1"/>
</dbReference>
<dbReference type="InterPro" id="IPR027417">
    <property type="entry name" value="P-loop_NTPase"/>
</dbReference>
<protein>
    <submittedName>
        <fullName evidence="1">Nucleoside-triphosphatase THEP1</fullName>
    </submittedName>
</protein>
<proteinExistence type="predicted"/>
<dbReference type="InterPro" id="IPR018912">
    <property type="entry name" value="DUF2478"/>
</dbReference>
<keyword evidence="2" id="KW-1185">Reference proteome</keyword>
<dbReference type="STRING" id="1287727.SAMN05443999_104164"/>
<reference evidence="1 2" key="1">
    <citation type="submission" date="2016-10" db="EMBL/GenBank/DDBJ databases">
        <authorList>
            <person name="de Groot N.N."/>
        </authorList>
    </citation>
    <scope>NUCLEOTIDE SEQUENCE [LARGE SCALE GENOMIC DNA]</scope>
    <source>
        <strain evidence="1 2">DSM 100674</strain>
    </source>
</reference>
<sequence length="174" mass="17637">MQIAYVSAPGAGAVDRLVLGMARRLTAAGLRTCGIVQINTERSGGAVCDMDVHVLPDGPVLRISQRLGSGARGCRLEPAALEEAAGLVLAGLARGADVLIVNKFGKHEADGRGFRPVIAEALALDIPVLVGVSASNRDAFLAFAGDMAVALPPGDDALPGWLTGCRGGMGAPTA</sequence>
<dbReference type="OrthoDB" id="5918880at2"/>